<evidence type="ECO:0000313" key="2">
    <source>
        <dbReference type="EMBL" id="GAV70044.1"/>
    </source>
</evidence>
<protein>
    <submittedName>
        <fullName evidence="2">MULE domain-containing protein</fullName>
    </submittedName>
</protein>
<name>A0A1Q3BQB1_CEPFO</name>
<dbReference type="Proteomes" id="UP000187406">
    <property type="component" value="Unassembled WGS sequence"/>
</dbReference>
<dbReference type="PANTHER" id="PTHR31973">
    <property type="entry name" value="POLYPROTEIN, PUTATIVE-RELATED"/>
    <property type="match status" value="1"/>
</dbReference>
<keyword evidence="1" id="KW-0812">Transmembrane</keyword>
<sequence>MQLLAAVAIDANDDLFPLAYGIAEGETKETWRWLMDLLLNDIGLVEEYGWTLMSDQQKVSLYLTLNFLVLCLYFHYIHIVNNFFLSFVSHPFPVPTNILPRTDMTFHMTTSFRKSPYGFYNLKLLQDFPKPFIKFDFYKTLKIFLTLKFLRKSGM</sequence>
<evidence type="ECO:0000313" key="3">
    <source>
        <dbReference type="Proteomes" id="UP000187406"/>
    </source>
</evidence>
<proteinExistence type="predicted"/>
<keyword evidence="3" id="KW-1185">Reference proteome</keyword>
<dbReference type="AlphaFoldDB" id="A0A1Q3BQB1"/>
<accession>A0A1Q3BQB1</accession>
<evidence type="ECO:0000256" key="1">
    <source>
        <dbReference type="SAM" id="Phobius"/>
    </source>
</evidence>
<keyword evidence="1" id="KW-1133">Transmembrane helix</keyword>
<keyword evidence="1" id="KW-0472">Membrane</keyword>
<dbReference type="EMBL" id="BDDD01000773">
    <property type="protein sequence ID" value="GAV70044.1"/>
    <property type="molecule type" value="Genomic_DNA"/>
</dbReference>
<gene>
    <name evidence="2" type="ORF">CFOL_v3_13543</name>
</gene>
<organism evidence="2 3">
    <name type="scientific">Cephalotus follicularis</name>
    <name type="common">Albany pitcher plant</name>
    <dbReference type="NCBI Taxonomy" id="3775"/>
    <lineage>
        <taxon>Eukaryota</taxon>
        <taxon>Viridiplantae</taxon>
        <taxon>Streptophyta</taxon>
        <taxon>Embryophyta</taxon>
        <taxon>Tracheophyta</taxon>
        <taxon>Spermatophyta</taxon>
        <taxon>Magnoliopsida</taxon>
        <taxon>eudicotyledons</taxon>
        <taxon>Gunneridae</taxon>
        <taxon>Pentapetalae</taxon>
        <taxon>rosids</taxon>
        <taxon>fabids</taxon>
        <taxon>Oxalidales</taxon>
        <taxon>Cephalotaceae</taxon>
        <taxon>Cephalotus</taxon>
    </lineage>
</organism>
<feature type="transmembrane region" description="Helical" evidence="1">
    <location>
        <begin position="59"/>
        <end position="77"/>
    </location>
</feature>
<dbReference type="OrthoDB" id="1435110at2759"/>
<dbReference type="InParanoid" id="A0A1Q3BQB1"/>
<dbReference type="PANTHER" id="PTHR31973:SF187">
    <property type="entry name" value="MUTATOR TRANSPOSASE MUDRA PROTEIN"/>
    <property type="match status" value="1"/>
</dbReference>
<reference evidence="3" key="1">
    <citation type="submission" date="2016-04" db="EMBL/GenBank/DDBJ databases">
        <title>Cephalotus genome sequencing.</title>
        <authorList>
            <person name="Fukushima K."/>
            <person name="Hasebe M."/>
            <person name="Fang X."/>
        </authorList>
    </citation>
    <scope>NUCLEOTIDE SEQUENCE [LARGE SCALE GENOMIC DNA]</scope>
    <source>
        <strain evidence="3">cv. St1</strain>
    </source>
</reference>
<comment type="caution">
    <text evidence="2">The sequence shown here is derived from an EMBL/GenBank/DDBJ whole genome shotgun (WGS) entry which is preliminary data.</text>
</comment>